<dbReference type="PANTHER" id="PTHR30400:SF0">
    <property type="entry name" value="BIOSYNTHETIC PEPTIDOGLYCAN TRANSGLYCOSYLASE"/>
    <property type="match status" value="1"/>
</dbReference>
<gene>
    <name evidence="11" type="primary">mtgA</name>
    <name evidence="14" type="ORF">EOJ36_00330</name>
</gene>
<dbReference type="HAMAP" id="MF_00766">
    <property type="entry name" value="PGT_MtgA"/>
    <property type="match status" value="1"/>
</dbReference>
<feature type="transmembrane region" description="Helical" evidence="11">
    <location>
        <begin position="39"/>
        <end position="65"/>
    </location>
</feature>
<comment type="function">
    <text evidence="11">Peptidoglycan polymerase that catalyzes glycan chain elongation from lipid-linked precursors.</text>
</comment>
<keyword evidence="10 11" id="KW-0961">Cell wall biogenesis/degradation</keyword>
<keyword evidence="9 11" id="KW-0472">Membrane</keyword>
<keyword evidence="5 11" id="KW-0812">Transmembrane</keyword>
<evidence type="ECO:0000256" key="5">
    <source>
        <dbReference type="ARBA" id="ARBA00022692"/>
    </source>
</evidence>
<keyword evidence="1 11" id="KW-1003">Cell membrane</keyword>
<dbReference type="UniPathway" id="UPA00219"/>
<evidence type="ECO:0000313" key="15">
    <source>
        <dbReference type="Proteomes" id="UP000282832"/>
    </source>
</evidence>
<evidence type="ECO:0000256" key="4">
    <source>
        <dbReference type="ARBA" id="ARBA00022679"/>
    </source>
</evidence>
<evidence type="ECO:0000313" key="14">
    <source>
        <dbReference type="EMBL" id="RVU26478.1"/>
    </source>
</evidence>
<dbReference type="RefSeq" id="WP_127802031.1">
    <property type="nucleotide sequence ID" value="NZ_SACY01000001.1"/>
</dbReference>
<evidence type="ECO:0000256" key="12">
    <source>
        <dbReference type="SAM" id="MobiDB-lite"/>
    </source>
</evidence>
<dbReference type="AlphaFoldDB" id="A0A437PW94"/>
<dbReference type="GO" id="GO:0009274">
    <property type="term" value="C:peptidoglycan-based cell wall"/>
    <property type="evidence" value="ECO:0007669"/>
    <property type="project" value="InterPro"/>
</dbReference>
<dbReference type="EC" id="2.4.99.28" evidence="11"/>
<evidence type="ECO:0000256" key="8">
    <source>
        <dbReference type="ARBA" id="ARBA00022989"/>
    </source>
</evidence>
<comment type="similarity">
    <text evidence="11">Belongs to the glycosyltransferase 51 family.</text>
</comment>
<dbReference type="InterPro" id="IPR011812">
    <property type="entry name" value="Pep_trsgly"/>
</dbReference>
<keyword evidence="15" id="KW-1185">Reference proteome</keyword>
<dbReference type="SUPFAM" id="SSF53955">
    <property type="entry name" value="Lysozyme-like"/>
    <property type="match status" value="1"/>
</dbReference>
<evidence type="ECO:0000259" key="13">
    <source>
        <dbReference type="Pfam" id="PF00912"/>
    </source>
</evidence>
<evidence type="ECO:0000256" key="1">
    <source>
        <dbReference type="ARBA" id="ARBA00022475"/>
    </source>
</evidence>
<comment type="subcellular location">
    <subcellularLocation>
        <location evidence="11">Cell membrane</location>
        <topology evidence="11">Single-pass membrane protein</topology>
    </subcellularLocation>
</comment>
<evidence type="ECO:0000256" key="6">
    <source>
        <dbReference type="ARBA" id="ARBA00022960"/>
    </source>
</evidence>
<feature type="compositionally biased region" description="Basic and acidic residues" evidence="12">
    <location>
        <begin position="1"/>
        <end position="15"/>
    </location>
</feature>
<keyword evidence="4 11" id="KW-0808">Transferase</keyword>
<dbReference type="GO" id="GO:0008955">
    <property type="term" value="F:peptidoglycan glycosyltransferase activity"/>
    <property type="evidence" value="ECO:0007669"/>
    <property type="project" value="UniProtKB-UniRule"/>
</dbReference>
<dbReference type="GO" id="GO:0005886">
    <property type="term" value="C:plasma membrane"/>
    <property type="evidence" value="ECO:0007669"/>
    <property type="project" value="UniProtKB-SubCell"/>
</dbReference>
<dbReference type="Pfam" id="PF00912">
    <property type="entry name" value="Transgly"/>
    <property type="match status" value="1"/>
</dbReference>
<protein>
    <recommendedName>
        <fullName evidence="11">Biosynthetic peptidoglycan transglycosylase</fullName>
        <ecNumber evidence="11">2.4.99.28</ecNumber>
    </recommendedName>
    <alternativeName>
        <fullName evidence="11">Glycan polymerase</fullName>
    </alternativeName>
    <alternativeName>
        <fullName evidence="11">Peptidoglycan glycosyltransferase MtgA</fullName>
        <shortName evidence="11">PGT</shortName>
    </alternativeName>
</protein>
<keyword evidence="2" id="KW-0997">Cell inner membrane</keyword>
<sequence length="263" mass="29874">MAKRIDTSSSKRELQGSKFSRSNSAVNKSKKSKNKIIRFLFKLILILWGTSMGALLLGKFLPIYFTPTMMSRKLDAWSEGKSGKIYSNWASYEEIDRNCALAVIASEDQLFPDHNGFDFDAMIGAAKNNMKGKRIKGASTISQQVAKNVFLWQGRSYIRKGLEAYFTFMIELIWGKKRILEVYLNVAETGKMTFGVEAACRKYYDHTSTEVSKSEAARIAAVLPNPIRFSIENPSGYVLRRTSQIQRQMRMLGGKKFLEENNL</sequence>
<evidence type="ECO:0000256" key="10">
    <source>
        <dbReference type="ARBA" id="ARBA00023316"/>
    </source>
</evidence>
<dbReference type="InterPro" id="IPR023346">
    <property type="entry name" value="Lysozyme-like_dom_sf"/>
</dbReference>
<dbReference type="Gene3D" id="1.10.3810.10">
    <property type="entry name" value="Biosynthetic peptidoglycan transglycosylase-like"/>
    <property type="match status" value="1"/>
</dbReference>
<comment type="pathway">
    <text evidence="11">Cell wall biogenesis; peptidoglycan biosynthesis.</text>
</comment>
<proteinExistence type="inferred from homology"/>
<comment type="catalytic activity">
    <reaction evidence="11">
        <text>[GlcNAc-(1-&gt;4)-Mur2Ac(oyl-L-Ala-gamma-D-Glu-L-Lys-D-Ala-D-Ala)](n)-di-trans,octa-cis-undecaprenyl diphosphate + beta-D-GlcNAc-(1-&gt;4)-Mur2Ac(oyl-L-Ala-gamma-D-Glu-L-Lys-D-Ala-D-Ala)-di-trans,octa-cis-undecaprenyl diphosphate = [GlcNAc-(1-&gt;4)-Mur2Ac(oyl-L-Ala-gamma-D-Glu-L-Lys-D-Ala-D-Ala)](n+1)-di-trans,octa-cis-undecaprenyl diphosphate + di-trans,octa-cis-undecaprenyl diphosphate + H(+)</text>
        <dbReference type="Rhea" id="RHEA:23708"/>
        <dbReference type="Rhea" id="RHEA-COMP:9602"/>
        <dbReference type="Rhea" id="RHEA-COMP:9603"/>
        <dbReference type="ChEBI" id="CHEBI:15378"/>
        <dbReference type="ChEBI" id="CHEBI:58405"/>
        <dbReference type="ChEBI" id="CHEBI:60033"/>
        <dbReference type="ChEBI" id="CHEBI:78435"/>
        <dbReference type="EC" id="2.4.99.28"/>
    </reaction>
</comment>
<evidence type="ECO:0000256" key="11">
    <source>
        <dbReference type="HAMAP-Rule" id="MF_00766"/>
    </source>
</evidence>
<dbReference type="OrthoDB" id="9766909at2"/>
<evidence type="ECO:0000256" key="9">
    <source>
        <dbReference type="ARBA" id="ARBA00023136"/>
    </source>
</evidence>
<dbReference type="GO" id="GO:0071555">
    <property type="term" value="P:cell wall organization"/>
    <property type="evidence" value="ECO:0007669"/>
    <property type="project" value="UniProtKB-KW"/>
</dbReference>
<name>A0A437PW94_9BACT</name>
<evidence type="ECO:0000256" key="2">
    <source>
        <dbReference type="ARBA" id="ARBA00022519"/>
    </source>
</evidence>
<accession>A0A437PW94</accession>
<feature type="region of interest" description="Disordered" evidence="12">
    <location>
        <begin position="1"/>
        <end position="26"/>
    </location>
</feature>
<dbReference type="Proteomes" id="UP000282832">
    <property type="component" value="Unassembled WGS sequence"/>
</dbReference>
<keyword evidence="3 11" id="KW-0328">Glycosyltransferase</keyword>
<comment type="caution">
    <text evidence="14">The sequence shown here is derived from an EMBL/GenBank/DDBJ whole genome shotgun (WGS) entry which is preliminary data.</text>
</comment>
<dbReference type="InterPro" id="IPR001264">
    <property type="entry name" value="Glyco_trans_51"/>
</dbReference>
<feature type="domain" description="Glycosyl transferase family 51" evidence="13">
    <location>
        <begin position="86"/>
        <end position="249"/>
    </location>
</feature>
<evidence type="ECO:0000256" key="7">
    <source>
        <dbReference type="ARBA" id="ARBA00022984"/>
    </source>
</evidence>
<keyword evidence="8 11" id="KW-1133">Transmembrane helix</keyword>
<organism evidence="14 15">
    <name type="scientific">Sandaracinomonas limnophila</name>
    <dbReference type="NCBI Taxonomy" id="1862386"/>
    <lineage>
        <taxon>Bacteria</taxon>
        <taxon>Pseudomonadati</taxon>
        <taxon>Bacteroidota</taxon>
        <taxon>Cytophagia</taxon>
        <taxon>Cytophagales</taxon>
        <taxon>Flectobacillaceae</taxon>
        <taxon>Sandaracinomonas</taxon>
    </lineage>
</organism>
<reference evidence="14 15" key="1">
    <citation type="submission" date="2019-01" db="EMBL/GenBank/DDBJ databases">
        <authorList>
            <person name="Chen W.-M."/>
        </authorList>
    </citation>
    <scope>NUCLEOTIDE SEQUENCE [LARGE SCALE GENOMIC DNA]</scope>
    <source>
        <strain evidence="14 15">FSY-15</strain>
    </source>
</reference>
<dbReference type="GO" id="GO:0009252">
    <property type="term" value="P:peptidoglycan biosynthetic process"/>
    <property type="evidence" value="ECO:0007669"/>
    <property type="project" value="UniProtKB-UniRule"/>
</dbReference>
<keyword evidence="7 11" id="KW-0573">Peptidoglycan synthesis</keyword>
<dbReference type="PANTHER" id="PTHR30400">
    <property type="entry name" value="MONOFUNCTIONAL BIOSYNTHETIC PEPTIDOGLYCAN TRANSGLYCOSYLASE"/>
    <property type="match status" value="1"/>
</dbReference>
<dbReference type="InterPro" id="IPR036950">
    <property type="entry name" value="PBP_transglycosylase"/>
</dbReference>
<dbReference type="NCBIfam" id="TIGR02070">
    <property type="entry name" value="mono_pep_trsgly"/>
    <property type="match status" value="1"/>
</dbReference>
<dbReference type="GO" id="GO:0008360">
    <property type="term" value="P:regulation of cell shape"/>
    <property type="evidence" value="ECO:0007669"/>
    <property type="project" value="UniProtKB-KW"/>
</dbReference>
<keyword evidence="6 11" id="KW-0133">Cell shape</keyword>
<evidence type="ECO:0000256" key="3">
    <source>
        <dbReference type="ARBA" id="ARBA00022676"/>
    </source>
</evidence>
<dbReference type="EMBL" id="SACY01000001">
    <property type="protein sequence ID" value="RVU26478.1"/>
    <property type="molecule type" value="Genomic_DNA"/>
</dbReference>
<dbReference type="GO" id="GO:0016763">
    <property type="term" value="F:pentosyltransferase activity"/>
    <property type="evidence" value="ECO:0007669"/>
    <property type="project" value="InterPro"/>
</dbReference>